<reference evidence="1 2" key="1">
    <citation type="submission" date="2019-03" db="EMBL/GenBank/DDBJ databases">
        <title>Single cell metagenomics reveals metabolic interactions within the superorganism composed of flagellate Streblomastix strix and complex community of Bacteroidetes bacteria on its surface.</title>
        <authorList>
            <person name="Treitli S.C."/>
            <person name="Kolisko M."/>
            <person name="Husnik F."/>
            <person name="Keeling P."/>
            <person name="Hampl V."/>
        </authorList>
    </citation>
    <scope>NUCLEOTIDE SEQUENCE [LARGE SCALE GENOMIC DNA]</scope>
    <source>
        <strain evidence="1">ST1C</strain>
    </source>
</reference>
<dbReference type="AlphaFoldDB" id="A0A5J4ULZ8"/>
<evidence type="ECO:0000313" key="1">
    <source>
        <dbReference type="EMBL" id="KAA6370745.1"/>
    </source>
</evidence>
<dbReference type="Proteomes" id="UP000324800">
    <property type="component" value="Unassembled WGS sequence"/>
</dbReference>
<organism evidence="1 2">
    <name type="scientific">Streblomastix strix</name>
    <dbReference type="NCBI Taxonomy" id="222440"/>
    <lineage>
        <taxon>Eukaryota</taxon>
        <taxon>Metamonada</taxon>
        <taxon>Preaxostyla</taxon>
        <taxon>Oxymonadida</taxon>
        <taxon>Streblomastigidae</taxon>
        <taxon>Streblomastix</taxon>
    </lineage>
</organism>
<name>A0A5J4ULZ8_9EUKA</name>
<comment type="caution">
    <text evidence="1">The sequence shown here is derived from an EMBL/GenBank/DDBJ whole genome shotgun (WGS) entry which is preliminary data.</text>
</comment>
<gene>
    <name evidence="1" type="ORF">EZS28_033728</name>
</gene>
<protein>
    <submittedName>
        <fullName evidence="1">Uncharacterized protein</fullName>
    </submittedName>
</protein>
<evidence type="ECO:0000313" key="2">
    <source>
        <dbReference type="Proteomes" id="UP000324800"/>
    </source>
</evidence>
<proteinExistence type="predicted"/>
<dbReference type="EMBL" id="SNRW01015103">
    <property type="protein sequence ID" value="KAA6370745.1"/>
    <property type="molecule type" value="Genomic_DNA"/>
</dbReference>
<sequence length="214" mass="25109">MSISSQYFEVIANYAGIKGYANFIPVMKGDVRRFYWIQLNQLQKKEYRNQIHGIMILFSIILKVLDYFLRLNRQRIRECLRQIRLKGDEQDQSELINAGYGRALIISVSTAGGTEEQGDDEIYSGLNHIYWFITLLHQGRYNYPHPLFPAQPALSKSCIEQIEEEGGNEEVEAQLYNNGKNDNIIDEAIEAKGEMMNIYFDRNNPKPWWYNWRV</sequence>
<accession>A0A5J4ULZ8</accession>